<dbReference type="Pfam" id="PF00484">
    <property type="entry name" value="Pro_CA"/>
    <property type="match status" value="1"/>
</dbReference>
<keyword evidence="3 7" id="KW-0479">Metal-binding</keyword>
<dbReference type="InterPro" id="IPR036874">
    <property type="entry name" value="Carbonic_anhydrase_sf"/>
</dbReference>
<comment type="cofactor">
    <cofactor evidence="7">
        <name>Zn(2+)</name>
        <dbReference type="ChEBI" id="CHEBI:29105"/>
    </cofactor>
    <text evidence="7">Binds 1 zinc ion per subunit.</text>
</comment>
<dbReference type="Proteomes" id="UP001596407">
    <property type="component" value="Unassembled WGS sequence"/>
</dbReference>
<dbReference type="PANTHER" id="PTHR11002">
    <property type="entry name" value="CARBONIC ANHYDRASE"/>
    <property type="match status" value="1"/>
</dbReference>
<evidence type="ECO:0000313" key="8">
    <source>
        <dbReference type="EMBL" id="MFC7081509.1"/>
    </source>
</evidence>
<name>A0ABD5WU00_9EURY</name>
<dbReference type="EC" id="4.2.1.1" evidence="2"/>
<evidence type="ECO:0000256" key="7">
    <source>
        <dbReference type="PIRSR" id="PIRSR601765-2"/>
    </source>
</evidence>
<feature type="binding site" evidence="7">
    <location>
        <position position="41"/>
    </location>
    <ligand>
        <name>Zn(2+)</name>
        <dbReference type="ChEBI" id="CHEBI:29105"/>
    </ligand>
</feature>
<dbReference type="SUPFAM" id="SSF53056">
    <property type="entry name" value="beta-carbonic anhydrase, cab"/>
    <property type="match status" value="1"/>
</dbReference>
<dbReference type="GeneID" id="79301732"/>
<accession>A0ABD5WU00</accession>
<sequence length="231" mass="25098">MTDQTLVDLLEGNREHVESLPSDHFADVQDEQRPSVVSVCCSDSRVSQEGMWNVTEPGQLFAPSNIGNQAWDDYDGERVVNGNLLYPVAHTGTETIAVVGHTGCGAVTAAYRAVTEGEGADYPGIEKWVLSLVPVVEDGLEDDAIDAADDESAVVNRLVEYNVNRQVAFLREADAIPDSASVYGFVYDFQRVYGDVPGRTYLVNDDGETDPDAIADRLPSEYADNVASLLH</sequence>
<dbReference type="RefSeq" id="WP_276280575.1">
    <property type="nucleotide sequence ID" value="NZ_CP119809.1"/>
</dbReference>
<reference evidence="8 9" key="1">
    <citation type="journal article" date="2019" name="Int. J. Syst. Evol. Microbiol.">
        <title>The Global Catalogue of Microorganisms (GCM) 10K type strain sequencing project: providing services to taxonomists for standard genome sequencing and annotation.</title>
        <authorList>
            <consortium name="The Broad Institute Genomics Platform"/>
            <consortium name="The Broad Institute Genome Sequencing Center for Infectious Disease"/>
            <person name="Wu L."/>
            <person name="Ma J."/>
        </authorList>
    </citation>
    <scope>NUCLEOTIDE SEQUENCE [LARGE SCALE GENOMIC DNA]</scope>
    <source>
        <strain evidence="8 9">DT72</strain>
    </source>
</reference>
<dbReference type="InterPro" id="IPR001765">
    <property type="entry name" value="Carbonic_anhydrase"/>
</dbReference>
<keyword evidence="4 7" id="KW-0862">Zinc</keyword>
<gene>
    <name evidence="8" type="ORF">ACFQJ6_16710</name>
</gene>
<evidence type="ECO:0000256" key="6">
    <source>
        <dbReference type="ARBA" id="ARBA00048348"/>
    </source>
</evidence>
<organism evidence="8 9">
    <name type="scientific">Halorussus caseinilyticus</name>
    <dbReference type="NCBI Taxonomy" id="3034025"/>
    <lineage>
        <taxon>Archaea</taxon>
        <taxon>Methanobacteriati</taxon>
        <taxon>Methanobacteriota</taxon>
        <taxon>Stenosarchaea group</taxon>
        <taxon>Halobacteria</taxon>
        <taxon>Halobacteriales</taxon>
        <taxon>Haladaptataceae</taxon>
        <taxon>Halorussus</taxon>
    </lineage>
</organism>
<keyword evidence="9" id="KW-1185">Reference proteome</keyword>
<dbReference type="SMART" id="SM00947">
    <property type="entry name" value="Pro_CA"/>
    <property type="match status" value="1"/>
</dbReference>
<evidence type="ECO:0000313" key="9">
    <source>
        <dbReference type="Proteomes" id="UP001596407"/>
    </source>
</evidence>
<comment type="caution">
    <text evidence="8">The sequence shown here is derived from an EMBL/GenBank/DDBJ whole genome shotgun (WGS) entry which is preliminary data.</text>
</comment>
<comment type="catalytic activity">
    <reaction evidence="6">
        <text>hydrogencarbonate + H(+) = CO2 + H2O</text>
        <dbReference type="Rhea" id="RHEA:10748"/>
        <dbReference type="ChEBI" id="CHEBI:15377"/>
        <dbReference type="ChEBI" id="CHEBI:15378"/>
        <dbReference type="ChEBI" id="CHEBI:16526"/>
        <dbReference type="ChEBI" id="CHEBI:17544"/>
        <dbReference type="EC" id="4.2.1.1"/>
    </reaction>
</comment>
<dbReference type="GO" id="GO:0004089">
    <property type="term" value="F:carbonate dehydratase activity"/>
    <property type="evidence" value="ECO:0007669"/>
    <property type="project" value="UniProtKB-EC"/>
</dbReference>
<protein>
    <recommendedName>
        <fullName evidence="2">carbonic anhydrase</fullName>
        <ecNumber evidence="2">4.2.1.1</ecNumber>
    </recommendedName>
</protein>
<proteinExistence type="inferred from homology"/>
<dbReference type="EMBL" id="JBHSZH010000005">
    <property type="protein sequence ID" value="MFC7081509.1"/>
    <property type="molecule type" value="Genomic_DNA"/>
</dbReference>
<evidence type="ECO:0000256" key="3">
    <source>
        <dbReference type="ARBA" id="ARBA00022723"/>
    </source>
</evidence>
<dbReference type="GO" id="GO:0046872">
    <property type="term" value="F:metal ion binding"/>
    <property type="evidence" value="ECO:0007669"/>
    <property type="project" value="UniProtKB-KW"/>
</dbReference>
<evidence type="ECO:0000256" key="1">
    <source>
        <dbReference type="ARBA" id="ARBA00006217"/>
    </source>
</evidence>
<comment type="similarity">
    <text evidence="1">Belongs to the beta-class carbonic anhydrase family.</text>
</comment>
<keyword evidence="5 8" id="KW-0456">Lyase</keyword>
<dbReference type="PANTHER" id="PTHR11002:SF76">
    <property type="entry name" value="CARBONIC ANHYDRASE"/>
    <property type="match status" value="1"/>
</dbReference>
<feature type="binding site" evidence="7">
    <location>
        <position position="104"/>
    </location>
    <ligand>
        <name>Zn(2+)</name>
        <dbReference type="ChEBI" id="CHEBI:29105"/>
    </ligand>
</feature>
<feature type="binding site" evidence="7">
    <location>
        <position position="101"/>
    </location>
    <ligand>
        <name>Zn(2+)</name>
        <dbReference type="ChEBI" id="CHEBI:29105"/>
    </ligand>
</feature>
<dbReference type="Gene3D" id="3.40.1050.10">
    <property type="entry name" value="Carbonic anhydrase"/>
    <property type="match status" value="1"/>
</dbReference>
<evidence type="ECO:0000256" key="2">
    <source>
        <dbReference type="ARBA" id="ARBA00012925"/>
    </source>
</evidence>
<dbReference type="AlphaFoldDB" id="A0ABD5WU00"/>
<evidence type="ECO:0000256" key="4">
    <source>
        <dbReference type="ARBA" id="ARBA00022833"/>
    </source>
</evidence>
<evidence type="ECO:0000256" key="5">
    <source>
        <dbReference type="ARBA" id="ARBA00023239"/>
    </source>
</evidence>